<accession>A0A0C3NEX1</accession>
<proteinExistence type="predicted"/>
<dbReference type="Proteomes" id="UP000054217">
    <property type="component" value="Unassembled WGS sequence"/>
</dbReference>
<evidence type="ECO:0000313" key="1">
    <source>
        <dbReference type="EMBL" id="KIN99619.1"/>
    </source>
</evidence>
<gene>
    <name evidence="1" type="ORF">M404DRAFT_1004560</name>
</gene>
<reference evidence="2" key="2">
    <citation type="submission" date="2015-01" db="EMBL/GenBank/DDBJ databases">
        <title>Evolutionary Origins and Diversification of the Mycorrhizal Mutualists.</title>
        <authorList>
            <consortium name="DOE Joint Genome Institute"/>
            <consortium name="Mycorrhizal Genomics Consortium"/>
            <person name="Kohler A."/>
            <person name="Kuo A."/>
            <person name="Nagy L.G."/>
            <person name="Floudas D."/>
            <person name="Copeland A."/>
            <person name="Barry K.W."/>
            <person name="Cichocki N."/>
            <person name="Veneault-Fourrey C."/>
            <person name="LaButti K."/>
            <person name="Lindquist E.A."/>
            <person name="Lipzen A."/>
            <person name="Lundell T."/>
            <person name="Morin E."/>
            <person name="Murat C."/>
            <person name="Riley R."/>
            <person name="Ohm R."/>
            <person name="Sun H."/>
            <person name="Tunlid A."/>
            <person name="Henrissat B."/>
            <person name="Grigoriev I.V."/>
            <person name="Hibbett D.S."/>
            <person name="Martin F."/>
        </authorList>
    </citation>
    <scope>NUCLEOTIDE SEQUENCE [LARGE SCALE GENOMIC DNA]</scope>
    <source>
        <strain evidence="2">Marx 270</strain>
    </source>
</reference>
<dbReference type="AlphaFoldDB" id="A0A0C3NEX1"/>
<dbReference type="InParanoid" id="A0A0C3NEX1"/>
<evidence type="ECO:0000313" key="2">
    <source>
        <dbReference type="Proteomes" id="UP000054217"/>
    </source>
</evidence>
<sequence length="66" mass="7599">MLHLQLGCVCPPVGYDDGGSGGPEVRIDQKEWTRTALYSISISACKRYMEVWYRLTRFCRLFVILV</sequence>
<keyword evidence="2" id="KW-1185">Reference proteome</keyword>
<reference evidence="1 2" key="1">
    <citation type="submission" date="2014-04" db="EMBL/GenBank/DDBJ databases">
        <authorList>
            <consortium name="DOE Joint Genome Institute"/>
            <person name="Kuo A."/>
            <person name="Kohler A."/>
            <person name="Costa M.D."/>
            <person name="Nagy L.G."/>
            <person name="Floudas D."/>
            <person name="Copeland A."/>
            <person name="Barry K.W."/>
            <person name="Cichocki N."/>
            <person name="Veneault-Fourrey C."/>
            <person name="LaButti K."/>
            <person name="Lindquist E.A."/>
            <person name="Lipzen A."/>
            <person name="Lundell T."/>
            <person name="Morin E."/>
            <person name="Murat C."/>
            <person name="Sun H."/>
            <person name="Tunlid A."/>
            <person name="Henrissat B."/>
            <person name="Grigoriev I.V."/>
            <person name="Hibbett D.S."/>
            <person name="Martin F."/>
            <person name="Nordberg H.P."/>
            <person name="Cantor M.N."/>
            <person name="Hua S.X."/>
        </authorList>
    </citation>
    <scope>NUCLEOTIDE SEQUENCE [LARGE SCALE GENOMIC DNA]</scope>
    <source>
        <strain evidence="1 2">Marx 270</strain>
    </source>
</reference>
<organism evidence="1 2">
    <name type="scientific">Pisolithus tinctorius Marx 270</name>
    <dbReference type="NCBI Taxonomy" id="870435"/>
    <lineage>
        <taxon>Eukaryota</taxon>
        <taxon>Fungi</taxon>
        <taxon>Dikarya</taxon>
        <taxon>Basidiomycota</taxon>
        <taxon>Agaricomycotina</taxon>
        <taxon>Agaricomycetes</taxon>
        <taxon>Agaricomycetidae</taxon>
        <taxon>Boletales</taxon>
        <taxon>Sclerodermatineae</taxon>
        <taxon>Pisolithaceae</taxon>
        <taxon>Pisolithus</taxon>
    </lineage>
</organism>
<dbReference type="HOGENOM" id="CLU_2832233_0_0_1"/>
<protein>
    <submittedName>
        <fullName evidence="1">Uncharacterized protein</fullName>
    </submittedName>
</protein>
<dbReference type="EMBL" id="KN832003">
    <property type="protein sequence ID" value="KIN99619.1"/>
    <property type="molecule type" value="Genomic_DNA"/>
</dbReference>
<name>A0A0C3NEX1_PISTI</name>